<organism evidence="14 15">
    <name type="scientific">Blattamonas nauphoetae</name>
    <dbReference type="NCBI Taxonomy" id="2049346"/>
    <lineage>
        <taxon>Eukaryota</taxon>
        <taxon>Metamonada</taxon>
        <taxon>Preaxostyla</taxon>
        <taxon>Oxymonadida</taxon>
        <taxon>Blattamonas</taxon>
    </lineage>
</organism>
<evidence type="ECO:0000256" key="11">
    <source>
        <dbReference type="SAM" id="MobiDB-lite"/>
    </source>
</evidence>
<keyword evidence="3 14" id="KW-0808">Transferase</keyword>
<dbReference type="Proteomes" id="UP001281761">
    <property type="component" value="Unassembled WGS sequence"/>
</dbReference>
<evidence type="ECO:0000313" key="14">
    <source>
        <dbReference type="EMBL" id="KAK2964113.1"/>
    </source>
</evidence>
<feature type="transmembrane region" description="Helical" evidence="12">
    <location>
        <begin position="330"/>
        <end position="348"/>
    </location>
</feature>
<evidence type="ECO:0000256" key="5">
    <source>
        <dbReference type="ARBA" id="ARBA00022777"/>
    </source>
</evidence>
<dbReference type="PROSITE" id="PS00107">
    <property type="entry name" value="PROTEIN_KINASE_ATP"/>
    <property type="match status" value="1"/>
</dbReference>
<dbReference type="EMBL" id="JARBJD010000003">
    <property type="protein sequence ID" value="KAK2964113.1"/>
    <property type="molecule type" value="Genomic_DNA"/>
</dbReference>
<dbReference type="PROSITE" id="PS50011">
    <property type="entry name" value="PROTEIN_KINASE_DOM"/>
    <property type="match status" value="1"/>
</dbReference>
<feature type="region of interest" description="Disordered" evidence="11">
    <location>
        <begin position="413"/>
        <end position="441"/>
    </location>
</feature>
<keyword evidence="15" id="KW-1185">Reference proteome</keyword>
<dbReference type="InterPro" id="IPR011009">
    <property type="entry name" value="Kinase-like_dom_sf"/>
</dbReference>
<dbReference type="SUPFAM" id="SSF56112">
    <property type="entry name" value="Protein kinase-like (PK-like)"/>
    <property type="match status" value="1"/>
</dbReference>
<feature type="transmembrane region" description="Helical" evidence="12">
    <location>
        <begin position="360"/>
        <end position="377"/>
    </location>
</feature>
<keyword evidence="12" id="KW-0812">Transmembrane</keyword>
<evidence type="ECO:0000256" key="1">
    <source>
        <dbReference type="ARBA" id="ARBA00012513"/>
    </source>
</evidence>
<comment type="catalytic activity">
    <reaction evidence="8">
        <text>L-seryl-[protein] + ATP = O-phospho-L-seryl-[protein] + ADP + H(+)</text>
        <dbReference type="Rhea" id="RHEA:17989"/>
        <dbReference type="Rhea" id="RHEA-COMP:9863"/>
        <dbReference type="Rhea" id="RHEA-COMP:11604"/>
        <dbReference type="ChEBI" id="CHEBI:15378"/>
        <dbReference type="ChEBI" id="CHEBI:29999"/>
        <dbReference type="ChEBI" id="CHEBI:30616"/>
        <dbReference type="ChEBI" id="CHEBI:83421"/>
        <dbReference type="ChEBI" id="CHEBI:456216"/>
        <dbReference type="EC" id="2.7.11.1"/>
    </reaction>
</comment>
<evidence type="ECO:0000256" key="6">
    <source>
        <dbReference type="ARBA" id="ARBA00022840"/>
    </source>
</evidence>
<name>A0ABQ9YK24_9EUKA</name>
<keyword evidence="12" id="KW-1133">Transmembrane helix</keyword>
<sequence>MNVLCINPKCTDPDNRFKDTRCKSCNSPLFLNNRFYALKMLGKGAFGRTYLALDDSKFQKNEYPFVVLKMFYSDHSSEKAIDLFKGEAKQLKALSNRSIPAYVDDFEEEHRLFLVQEHIEGQDLKAICQRKGCFSEDEVLIFLQQMVPVLNYIHENNIIHRDIKPENIMLRRRDMSYVLVDFGASHWRQEQEQGGGPKTGNILDDYDDDGTIVGTPGFIAPEVLNGERHPMCDVYSLGVTAIYLLTGVNPARIRGGAKNWKDALDMIDDMLVDNPERRQAPTFTGEAPRLKTSIEHPPVKGVSWTSDALAPLNEYIAQGRQQGSFPINQYRLLLVTTFLFLMAVISLLKPKSFSNFLLKLLLTVLWAGAVYVCYQALPSDEQDQGHPGMSSSESDGPITSVCTLKKTGNNSISKHIIGRKSPKLASGSKTPEQDKVSEIVGKTALQTKIQEKRKTKPE</sequence>
<evidence type="ECO:0000256" key="9">
    <source>
        <dbReference type="PROSITE-ProRule" id="PRU10141"/>
    </source>
</evidence>
<evidence type="ECO:0000256" key="12">
    <source>
        <dbReference type="SAM" id="Phobius"/>
    </source>
</evidence>
<comment type="caution">
    <text evidence="14">The sequence shown here is derived from an EMBL/GenBank/DDBJ whole genome shotgun (WGS) entry which is preliminary data.</text>
</comment>
<dbReference type="Pfam" id="PF00069">
    <property type="entry name" value="Pkinase"/>
    <property type="match status" value="1"/>
</dbReference>
<protein>
    <recommendedName>
        <fullName evidence="1">non-specific serine/threonine protein kinase</fullName>
        <ecNumber evidence="1">2.7.11.1</ecNumber>
    </recommendedName>
</protein>
<dbReference type="PANTHER" id="PTHR24363">
    <property type="entry name" value="SERINE/THREONINE PROTEIN KINASE"/>
    <property type="match status" value="1"/>
</dbReference>
<dbReference type="PANTHER" id="PTHR24363:SF0">
    <property type="entry name" value="SERINE_THREONINE KINASE LIKE DOMAIN CONTAINING 1"/>
    <property type="match status" value="1"/>
</dbReference>
<reference evidence="14 15" key="1">
    <citation type="journal article" date="2022" name="bioRxiv">
        <title>Genomics of Preaxostyla Flagellates Illuminates Evolutionary Transitions and the Path Towards Mitochondrial Loss.</title>
        <authorList>
            <person name="Novak L.V.F."/>
            <person name="Treitli S.C."/>
            <person name="Pyrih J."/>
            <person name="Halakuc P."/>
            <person name="Pipaliya S.V."/>
            <person name="Vacek V."/>
            <person name="Brzon O."/>
            <person name="Soukal P."/>
            <person name="Eme L."/>
            <person name="Dacks J.B."/>
            <person name="Karnkowska A."/>
            <person name="Elias M."/>
            <person name="Hampl V."/>
        </authorList>
    </citation>
    <scope>NUCLEOTIDE SEQUENCE [LARGE SCALE GENOMIC DNA]</scope>
    <source>
        <strain evidence="14">NAU3</strain>
        <tissue evidence="14">Gut</tissue>
    </source>
</reference>
<dbReference type="SMART" id="SM00220">
    <property type="entry name" value="S_TKc"/>
    <property type="match status" value="1"/>
</dbReference>
<keyword evidence="5 14" id="KW-0418">Kinase</keyword>
<dbReference type="InterPro" id="IPR017441">
    <property type="entry name" value="Protein_kinase_ATP_BS"/>
</dbReference>
<evidence type="ECO:0000256" key="8">
    <source>
        <dbReference type="ARBA" id="ARBA00048679"/>
    </source>
</evidence>
<comment type="similarity">
    <text evidence="10">Belongs to the protein kinase superfamily.</text>
</comment>
<keyword evidence="6 9" id="KW-0067">ATP-binding</keyword>
<evidence type="ECO:0000256" key="7">
    <source>
        <dbReference type="ARBA" id="ARBA00047899"/>
    </source>
</evidence>
<evidence type="ECO:0000313" key="15">
    <source>
        <dbReference type="Proteomes" id="UP001281761"/>
    </source>
</evidence>
<dbReference type="GO" id="GO:0004674">
    <property type="term" value="F:protein serine/threonine kinase activity"/>
    <property type="evidence" value="ECO:0007669"/>
    <property type="project" value="UniProtKB-KW"/>
</dbReference>
<evidence type="ECO:0000256" key="10">
    <source>
        <dbReference type="RuleBase" id="RU000304"/>
    </source>
</evidence>
<dbReference type="InterPro" id="IPR008271">
    <property type="entry name" value="Ser/Thr_kinase_AS"/>
</dbReference>
<evidence type="ECO:0000256" key="4">
    <source>
        <dbReference type="ARBA" id="ARBA00022741"/>
    </source>
</evidence>
<evidence type="ECO:0000259" key="13">
    <source>
        <dbReference type="PROSITE" id="PS50011"/>
    </source>
</evidence>
<dbReference type="EC" id="2.7.11.1" evidence="1"/>
<keyword evidence="4 9" id="KW-0547">Nucleotide-binding</keyword>
<comment type="catalytic activity">
    <reaction evidence="7">
        <text>L-threonyl-[protein] + ATP = O-phospho-L-threonyl-[protein] + ADP + H(+)</text>
        <dbReference type="Rhea" id="RHEA:46608"/>
        <dbReference type="Rhea" id="RHEA-COMP:11060"/>
        <dbReference type="Rhea" id="RHEA-COMP:11605"/>
        <dbReference type="ChEBI" id="CHEBI:15378"/>
        <dbReference type="ChEBI" id="CHEBI:30013"/>
        <dbReference type="ChEBI" id="CHEBI:30616"/>
        <dbReference type="ChEBI" id="CHEBI:61977"/>
        <dbReference type="ChEBI" id="CHEBI:456216"/>
        <dbReference type="EC" id="2.7.11.1"/>
    </reaction>
</comment>
<keyword evidence="2 10" id="KW-0723">Serine/threonine-protein kinase</keyword>
<proteinExistence type="inferred from homology"/>
<dbReference type="CDD" id="cd14014">
    <property type="entry name" value="STKc_PknB_like"/>
    <property type="match status" value="1"/>
</dbReference>
<keyword evidence="12" id="KW-0472">Membrane</keyword>
<evidence type="ECO:0000256" key="3">
    <source>
        <dbReference type="ARBA" id="ARBA00022679"/>
    </source>
</evidence>
<dbReference type="InterPro" id="IPR000719">
    <property type="entry name" value="Prot_kinase_dom"/>
</dbReference>
<gene>
    <name evidence="14" type="ORF">BLNAU_644</name>
</gene>
<dbReference type="PROSITE" id="PS00108">
    <property type="entry name" value="PROTEIN_KINASE_ST"/>
    <property type="match status" value="1"/>
</dbReference>
<evidence type="ECO:0000256" key="2">
    <source>
        <dbReference type="ARBA" id="ARBA00022527"/>
    </source>
</evidence>
<feature type="domain" description="Protein kinase" evidence="13">
    <location>
        <begin position="35"/>
        <end position="299"/>
    </location>
</feature>
<feature type="binding site" evidence="9">
    <location>
        <position position="69"/>
    </location>
    <ligand>
        <name>ATP</name>
        <dbReference type="ChEBI" id="CHEBI:30616"/>
    </ligand>
</feature>
<accession>A0ABQ9YK24</accession>
<dbReference type="Gene3D" id="1.10.510.10">
    <property type="entry name" value="Transferase(Phosphotransferase) domain 1"/>
    <property type="match status" value="1"/>
</dbReference>